<dbReference type="InterPro" id="IPR036514">
    <property type="entry name" value="SGNH_hydro_sf"/>
</dbReference>
<dbReference type="Pfam" id="PF13472">
    <property type="entry name" value="Lipase_GDSL_2"/>
    <property type="match status" value="1"/>
</dbReference>
<reference evidence="2 3" key="1">
    <citation type="submission" date="2016-10" db="EMBL/GenBank/DDBJ databases">
        <authorList>
            <person name="de Groot N.N."/>
        </authorList>
    </citation>
    <scope>NUCLEOTIDE SEQUENCE [LARGE SCALE GENOMIC DNA]</scope>
    <source>
        <strain evidence="2 3">CGMCC 1.10836</strain>
    </source>
</reference>
<name>A0A1H8C9S4_9RHOB</name>
<dbReference type="AlphaFoldDB" id="A0A1H8C9S4"/>
<dbReference type="RefSeq" id="WP_050517976.1">
    <property type="nucleotide sequence ID" value="NZ_FOCO01000004.1"/>
</dbReference>
<evidence type="ECO:0000259" key="1">
    <source>
        <dbReference type="Pfam" id="PF13472"/>
    </source>
</evidence>
<dbReference type="GO" id="GO:0016788">
    <property type="term" value="F:hydrolase activity, acting on ester bonds"/>
    <property type="evidence" value="ECO:0007669"/>
    <property type="project" value="UniProtKB-ARBA"/>
</dbReference>
<dbReference type="OrthoDB" id="164654at2"/>
<dbReference type="SUPFAM" id="SSF52266">
    <property type="entry name" value="SGNH hydrolase"/>
    <property type="match status" value="1"/>
</dbReference>
<feature type="domain" description="SGNH hydrolase-type esterase" evidence="1">
    <location>
        <begin position="7"/>
        <end position="199"/>
    </location>
</feature>
<dbReference type="EMBL" id="FOCO01000004">
    <property type="protein sequence ID" value="SEM91981.1"/>
    <property type="molecule type" value="Genomic_DNA"/>
</dbReference>
<organism evidence="2 3">
    <name type="scientific">Pseudorhodobacter antarcticus</name>
    <dbReference type="NCBI Taxonomy" id="1077947"/>
    <lineage>
        <taxon>Bacteria</taxon>
        <taxon>Pseudomonadati</taxon>
        <taxon>Pseudomonadota</taxon>
        <taxon>Alphaproteobacteria</taxon>
        <taxon>Rhodobacterales</taxon>
        <taxon>Paracoccaceae</taxon>
        <taxon>Pseudorhodobacter</taxon>
    </lineage>
</organism>
<dbReference type="InterPro" id="IPR013830">
    <property type="entry name" value="SGNH_hydro"/>
</dbReference>
<accession>A0A1H8C9S4</accession>
<dbReference type="Proteomes" id="UP000183002">
    <property type="component" value="Unassembled WGS sequence"/>
</dbReference>
<evidence type="ECO:0000313" key="2">
    <source>
        <dbReference type="EMBL" id="SEM91981.1"/>
    </source>
</evidence>
<keyword evidence="3" id="KW-1185">Reference proteome</keyword>
<protein>
    <submittedName>
        <fullName evidence="2">Lysophospholipase L1</fullName>
    </submittedName>
</protein>
<evidence type="ECO:0000313" key="3">
    <source>
        <dbReference type="Proteomes" id="UP000183002"/>
    </source>
</evidence>
<gene>
    <name evidence="2" type="ORF">SAMN05216227_1004121</name>
</gene>
<proteinExistence type="predicted"/>
<dbReference type="STRING" id="1077947.SAMN05216227_1004121"/>
<sequence>MPILLTYGDSNTHGTPPITTRGLYARYDAATRWPTRAAQTLGPDWQLVEEGLPGRTTAFNDPVMGDHMNGTMGLRIALNSHGPLTHMVLMLGTNDVKTRFGATPDRIMAGIAALVDMALAPDMALRHSGLKILLVAPPHVQEIGPLVAEFTGGAAKSRALGPLLATYANARNLGFLDAATILQTSPTDGIHFEPAGHAALATAIAVALKTL</sequence>
<dbReference type="Gene3D" id="3.40.50.1110">
    <property type="entry name" value="SGNH hydrolase"/>
    <property type="match status" value="1"/>
</dbReference>